<comment type="caution">
    <text evidence="1">The sequence shown here is derived from an EMBL/GenBank/DDBJ whole genome shotgun (WGS) entry which is preliminary data.</text>
</comment>
<organism evidence="1 2">
    <name type="scientific">Candidatus Mycoplasma haematohominis</name>
    <dbReference type="NCBI Taxonomy" id="1494318"/>
    <lineage>
        <taxon>Bacteria</taxon>
        <taxon>Bacillati</taxon>
        <taxon>Mycoplasmatota</taxon>
        <taxon>Mollicutes</taxon>
        <taxon>Mycoplasmataceae</taxon>
        <taxon>Mycoplasma</taxon>
    </lineage>
</organism>
<evidence type="ECO:0000313" key="1">
    <source>
        <dbReference type="EMBL" id="GCE63467.1"/>
    </source>
</evidence>
<name>A0A478FQS2_9MOLU</name>
<dbReference type="AlphaFoldDB" id="A0A478FQS2"/>
<dbReference type="EMBL" id="BIMN01000002">
    <property type="protein sequence ID" value="GCE63467.1"/>
    <property type="molecule type" value="Genomic_DNA"/>
</dbReference>
<gene>
    <name evidence="1" type="ORF">MHSWG343_04640</name>
</gene>
<sequence length="274" mass="30522">MSIAKAGVGLGAAALVVGGGGYGIYDVVSWSMPSGYVVLSKSSKKDDYTTNDKAGKDYGRYLIGVYDQKNEKWWNWSYRWWQYDLKNDSSSLSDQFLNETKIKSAFSKEGDSSTDAAKALNRVCETLYKGNTTDITPSDTNDSSKTKLNNNFWKYCSFLGKKPITIEEKKTEKDYGTDKYGNTKKSVLISTKDSDLFWEVRNSEFFGEDSALNGSALENTDNSVFHKLFNTSKGGKRGHIKDACEKSYSLNSGETGEDKAKEETVLKFCSLKGK</sequence>
<dbReference type="Proteomes" id="UP000324831">
    <property type="component" value="Unassembled WGS sequence"/>
</dbReference>
<evidence type="ECO:0000313" key="2">
    <source>
        <dbReference type="Proteomes" id="UP000324831"/>
    </source>
</evidence>
<protein>
    <submittedName>
        <fullName evidence="1">Uncharacterized protein</fullName>
    </submittedName>
</protein>
<proteinExistence type="predicted"/>
<accession>A0A478FQS2</accession>
<reference evidence="1 2" key="1">
    <citation type="submission" date="2019-01" db="EMBL/GenBank/DDBJ databases">
        <title>Draft genome sequences of Candidatus Mycoplasma haemohominis SWG34-3 identified from a patient with pyrexia, anemia and liver dysfunction.</title>
        <authorList>
            <person name="Sekizuka T."/>
            <person name="Hattori N."/>
            <person name="Katano H."/>
            <person name="Takuma T."/>
            <person name="Ito T."/>
            <person name="Arai N."/>
            <person name="Yanai R."/>
            <person name="Ishii S."/>
            <person name="Miura Y."/>
            <person name="Tokunaga T."/>
            <person name="Watanabe H."/>
            <person name="Nomura N."/>
            <person name="Eguchi J."/>
            <person name="Arai T."/>
            <person name="Hasegawa H."/>
            <person name="Nakamaki T."/>
            <person name="Wakita T."/>
            <person name="Niki Y."/>
            <person name="Kuroda M."/>
        </authorList>
    </citation>
    <scope>NUCLEOTIDE SEQUENCE [LARGE SCALE GENOMIC DNA]</scope>
    <source>
        <strain evidence="1">SWG34-3</strain>
    </source>
</reference>